<dbReference type="RefSeq" id="WP_094661085.1">
    <property type="nucleotide sequence ID" value="NZ_MWWR01000010.1"/>
</dbReference>
<accession>A0A261EWK3</accession>
<protein>
    <submittedName>
        <fullName evidence="1">Uncharacterized protein</fullName>
    </submittedName>
</protein>
<sequence>MGDDYGARIGRLSHEAATWRRKYREAQQMCASERMRRIQAENRADALSVALHRLAEQCDGDGAQMV</sequence>
<keyword evidence="2" id="KW-1185">Reference proteome</keyword>
<comment type="caution">
    <text evidence="1">The sequence shown here is derived from an EMBL/GenBank/DDBJ whole genome shotgun (WGS) entry which is preliminary data.</text>
</comment>
<dbReference type="Proteomes" id="UP000216725">
    <property type="component" value="Unassembled WGS sequence"/>
</dbReference>
<gene>
    <name evidence="1" type="ORF">PSRA_1273</name>
</gene>
<evidence type="ECO:0000313" key="2">
    <source>
        <dbReference type="Proteomes" id="UP000216725"/>
    </source>
</evidence>
<proteinExistence type="predicted"/>
<dbReference type="EMBL" id="MWWR01000010">
    <property type="protein sequence ID" value="OZG51231.1"/>
    <property type="molecule type" value="Genomic_DNA"/>
</dbReference>
<name>A0A261EWK3_9BIFI</name>
<reference evidence="1 2" key="1">
    <citation type="journal article" date="2017" name="BMC Genomics">
        <title>Comparative genomic and phylogenomic analyses of the Bifidobacteriaceae family.</title>
        <authorList>
            <person name="Lugli G.A."/>
            <person name="Milani C."/>
            <person name="Turroni F."/>
            <person name="Duranti S."/>
            <person name="Mancabelli L."/>
            <person name="Mangifesta M."/>
            <person name="Ferrario C."/>
            <person name="Modesto M."/>
            <person name="Mattarelli P."/>
            <person name="Jiri K."/>
            <person name="van Sinderen D."/>
            <person name="Ventura M."/>
        </authorList>
    </citation>
    <scope>NUCLEOTIDE SEQUENCE [LARGE SCALE GENOMIC DNA]</scope>
    <source>
        <strain evidence="1 2">DSM 24742</strain>
    </source>
</reference>
<dbReference type="AlphaFoldDB" id="A0A261EWK3"/>
<organism evidence="1 2">
    <name type="scientific">Pseudoscardovia radai</name>
    <dbReference type="NCBI Taxonomy" id="987066"/>
    <lineage>
        <taxon>Bacteria</taxon>
        <taxon>Bacillati</taxon>
        <taxon>Actinomycetota</taxon>
        <taxon>Actinomycetes</taxon>
        <taxon>Bifidobacteriales</taxon>
        <taxon>Bifidobacteriaceae</taxon>
        <taxon>Pseudoscardovia</taxon>
    </lineage>
</organism>
<evidence type="ECO:0000313" key="1">
    <source>
        <dbReference type="EMBL" id="OZG51231.1"/>
    </source>
</evidence>